<dbReference type="AlphaFoldDB" id="Q0FW10"/>
<feature type="compositionally biased region" description="Basic residues" evidence="1">
    <location>
        <begin position="41"/>
        <end position="51"/>
    </location>
</feature>
<evidence type="ECO:0000313" key="3">
    <source>
        <dbReference type="Proteomes" id="UP000006230"/>
    </source>
</evidence>
<proteinExistence type="predicted"/>
<sequence>MAKPFATPLQRKRPAVSDGPFAVSGAGLRPFRSAPAPLRRGPPRGRNRRPGRSAPLRPC</sequence>
<organism evidence="2 3">
    <name type="scientific">Salipiger bermudensis (strain DSM 26914 / JCM 13377 / KCTC 12554 / HTCC2601)</name>
    <name type="common">Pelagibaca bermudensis</name>
    <dbReference type="NCBI Taxonomy" id="314265"/>
    <lineage>
        <taxon>Bacteria</taxon>
        <taxon>Pseudomonadati</taxon>
        <taxon>Pseudomonadota</taxon>
        <taxon>Alphaproteobacteria</taxon>
        <taxon>Rhodobacterales</taxon>
        <taxon>Roseobacteraceae</taxon>
        <taxon>Salipiger</taxon>
    </lineage>
</organism>
<evidence type="ECO:0000313" key="2">
    <source>
        <dbReference type="EMBL" id="EAU48742.1"/>
    </source>
</evidence>
<dbReference type="STRING" id="314265.R2601_04178"/>
<accession>Q0FW10</accession>
<keyword evidence="3" id="KW-1185">Reference proteome</keyword>
<dbReference type="HOGENOM" id="CLU_2956489_0_0_5"/>
<dbReference type="Proteomes" id="UP000006230">
    <property type="component" value="Unassembled WGS sequence"/>
</dbReference>
<comment type="caution">
    <text evidence="2">The sequence shown here is derived from an EMBL/GenBank/DDBJ whole genome shotgun (WGS) entry which is preliminary data.</text>
</comment>
<dbReference type="EMBL" id="AATQ01000001">
    <property type="protein sequence ID" value="EAU48742.1"/>
    <property type="molecule type" value="Genomic_DNA"/>
</dbReference>
<evidence type="ECO:0000256" key="1">
    <source>
        <dbReference type="SAM" id="MobiDB-lite"/>
    </source>
</evidence>
<name>Q0FW10_SALBH</name>
<reference evidence="2 3" key="1">
    <citation type="journal article" date="2010" name="J. Bacteriol.">
        <title>Genome sequences of Pelagibaca bermudensis HTCC2601T and Maritimibacter alkaliphilus HTCC2654T, the type strains of two marine Roseobacter genera.</title>
        <authorList>
            <person name="Thrash J.C."/>
            <person name="Cho J.C."/>
            <person name="Ferriera S."/>
            <person name="Johnson J."/>
            <person name="Vergin K.L."/>
            <person name="Giovannoni S.J."/>
        </authorList>
    </citation>
    <scope>NUCLEOTIDE SEQUENCE [LARGE SCALE GENOMIC DNA]</scope>
    <source>
        <strain evidence="3">DSM 26914 / JCM 13377 / KCTC 12554 / HTCC2601</strain>
    </source>
</reference>
<protein>
    <submittedName>
        <fullName evidence="2">Uncharacterized protein</fullName>
    </submittedName>
</protein>
<gene>
    <name evidence="2" type="ORF">R2601_04178</name>
</gene>
<feature type="region of interest" description="Disordered" evidence="1">
    <location>
        <begin position="1"/>
        <end position="59"/>
    </location>
</feature>